<feature type="compositionally biased region" description="Low complexity" evidence="6">
    <location>
        <begin position="61"/>
        <end position="71"/>
    </location>
</feature>
<comment type="subcellular location">
    <subcellularLocation>
        <location evidence="1">Nucleus</location>
    </subcellularLocation>
</comment>
<evidence type="ECO:0000256" key="1">
    <source>
        <dbReference type="ARBA" id="ARBA00004123"/>
    </source>
</evidence>
<keyword evidence="5" id="KW-0539">Nucleus</keyword>
<protein>
    <submittedName>
        <fullName evidence="7">Uncharacterized protein</fullName>
    </submittedName>
</protein>
<organism evidence="7 8">
    <name type="scientific">Daphnia galeata</name>
    <dbReference type="NCBI Taxonomy" id="27404"/>
    <lineage>
        <taxon>Eukaryota</taxon>
        <taxon>Metazoa</taxon>
        <taxon>Ecdysozoa</taxon>
        <taxon>Arthropoda</taxon>
        <taxon>Crustacea</taxon>
        <taxon>Branchiopoda</taxon>
        <taxon>Diplostraca</taxon>
        <taxon>Cladocera</taxon>
        <taxon>Anomopoda</taxon>
        <taxon>Daphniidae</taxon>
        <taxon>Daphnia</taxon>
    </lineage>
</organism>
<name>A0A8J2WNC9_9CRUS</name>
<keyword evidence="3" id="KW-0863">Zinc-finger</keyword>
<comment type="caution">
    <text evidence="7">The sequence shown here is derived from an EMBL/GenBank/DDBJ whole genome shotgun (WGS) entry which is preliminary data.</text>
</comment>
<evidence type="ECO:0000256" key="6">
    <source>
        <dbReference type="SAM" id="MobiDB-lite"/>
    </source>
</evidence>
<dbReference type="InterPro" id="IPR052035">
    <property type="entry name" value="ZnF_BED_domain_contain"/>
</dbReference>
<dbReference type="PANTHER" id="PTHR46481">
    <property type="entry name" value="ZINC FINGER BED DOMAIN-CONTAINING PROTEIN 4"/>
    <property type="match status" value="1"/>
</dbReference>
<accession>A0A8J2WNC9</accession>
<dbReference type="AlphaFoldDB" id="A0A8J2WNC9"/>
<keyword evidence="2" id="KW-0479">Metal-binding</keyword>
<dbReference type="PANTHER" id="PTHR46481:SF10">
    <property type="entry name" value="ZINC FINGER BED DOMAIN-CONTAINING PROTEIN 39"/>
    <property type="match status" value="1"/>
</dbReference>
<dbReference type="EMBL" id="CAKKLH010000185">
    <property type="protein sequence ID" value="CAH0105424.1"/>
    <property type="molecule type" value="Genomic_DNA"/>
</dbReference>
<dbReference type="SUPFAM" id="SSF53098">
    <property type="entry name" value="Ribonuclease H-like"/>
    <property type="match status" value="1"/>
</dbReference>
<evidence type="ECO:0000256" key="5">
    <source>
        <dbReference type="ARBA" id="ARBA00023242"/>
    </source>
</evidence>
<evidence type="ECO:0000313" key="7">
    <source>
        <dbReference type="EMBL" id="CAH0105424.1"/>
    </source>
</evidence>
<keyword evidence="4" id="KW-0862">Zinc</keyword>
<reference evidence="7" key="1">
    <citation type="submission" date="2021-11" db="EMBL/GenBank/DDBJ databases">
        <authorList>
            <person name="Schell T."/>
        </authorList>
    </citation>
    <scope>NUCLEOTIDE SEQUENCE</scope>
    <source>
        <strain evidence="7">M5</strain>
    </source>
</reference>
<sequence length="687" mass="77503">MKRGESPGGRRFIRNNARGGRPSRGRGRSFVLENEEISQVKQERLDEENEERNGRAVENMAAEIAESSSSEPKPPPGKPIPIFTLLHPEEYGSISNSQQKIESFATPTKVHQSRQQQLDEGLTKVFTEDNLPLNLLTRHAFRSWVKRLRNSLIPAFYEERKAKLMTKLTECTALTIILDIWSSKNMLGFIGFSCQGVSSNFDPFNSFLTLTQMKGSHTAQAIVAEYEHVIEKWNLPVSKIVRVITDGGSNMLASDFDIQLPSWQSDSAVPIVTENSTRSLPESDFEQDEAIKIEFTIDDNGETVPLWEIVVELAEELRKAAAEDRNVLFEQEDLEQELQDTIFSISKATQAAVNNKSEYSLSSSLRSTCVAHILQLTCLAEAIEHASKIVNYVRKSVLDTEMVLNLAKLRLPARNATRWNSQYYMLVILLRVFDIAPELNGKLNATKKHGKLEPFEIKIIRELILILEMFEEASDDFQADYETVGNVIPAYLDMVNKLSITVERNGTEVPNPKSPLTGKITNCKAVAKGMLASLTSRLGYVLMDSSFVLGAILDPRFKKSWIKSSGFSESHVLEDVREELENKSRALSARNNNSATPNLDEPNQVENVFLPPPSKRNRKSLYSTVINEPIRPNSASPSLVLDEFEVYINEKNMPMEEAVDPLKPEGPYKPVRPLEFWKQNHIVVFPF</sequence>
<feature type="region of interest" description="Disordered" evidence="6">
    <location>
        <begin position="1"/>
        <end position="79"/>
    </location>
</feature>
<dbReference type="OrthoDB" id="1607513at2759"/>
<dbReference type="Proteomes" id="UP000789390">
    <property type="component" value="Unassembled WGS sequence"/>
</dbReference>
<dbReference type="GO" id="GO:0005634">
    <property type="term" value="C:nucleus"/>
    <property type="evidence" value="ECO:0007669"/>
    <property type="project" value="UniProtKB-SubCell"/>
</dbReference>
<evidence type="ECO:0000256" key="4">
    <source>
        <dbReference type="ARBA" id="ARBA00022833"/>
    </source>
</evidence>
<dbReference type="GO" id="GO:0008270">
    <property type="term" value="F:zinc ion binding"/>
    <property type="evidence" value="ECO:0007669"/>
    <property type="project" value="UniProtKB-KW"/>
</dbReference>
<feature type="region of interest" description="Disordered" evidence="6">
    <location>
        <begin position="587"/>
        <end position="612"/>
    </location>
</feature>
<dbReference type="InterPro" id="IPR012337">
    <property type="entry name" value="RNaseH-like_sf"/>
</dbReference>
<evidence type="ECO:0000313" key="8">
    <source>
        <dbReference type="Proteomes" id="UP000789390"/>
    </source>
</evidence>
<proteinExistence type="predicted"/>
<evidence type="ECO:0000256" key="2">
    <source>
        <dbReference type="ARBA" id="ARBA00022723"/>
    </source>
</evidence>
<keyword evidence="8" id="KW-1185">Reference proteome</keyword>
<gene>
    <name evidence="7" type="ORF">DGAL_LOCUS8447</name>
</gene>
<evidence type="ECO:0000256" key="3">
    <source>
        <dbReference type="ARBA" id="ARBA00022771"/>
    </source>
</evidence>